<keyword evidence="2" id="KW-0238">DNA-binding</keyword>
<dbReference type="RefSeq" id="WP_051659587.1">
    <property type="nucleotide sequence ID" value="NZ_CP015882.1"/>
</dbReference>
<evidence type="ECO:0000256" key="1">
    <source>
        <dbReference type="ARBA" id="ARBA00023015"/>
    </source>
</evidence>
<dbReference type="Proteomes" id="UP001214094">
    <property type="component" value="Plasmid unnamedB"/>
</dbReference>
<keyword evidence="3" id="KW-0804">Transcription</keyword>
<reference evidence="5 6" key="1">
    <citation type="submission" date="2023-03" db="EMBL/GenBank/DDBJ databases">
        <title>Comparative genome and transcriptome analysis combination mining strategies for increasing vitamin B12 production of Ensifer adhaerens strain.</title>
        <authorList>
            <person name="Yongheng L."/>
        </authorList>
    </citation>
    <scope>NUCLEOTIDE SEQUENCE [LARGE SCALE GENOMIC DNA]</scope>
    <source>
        <strain evidence="5 6">Casida A-T305</strain>
        <plasmid evidence="5 6">unnamedB</plasmid>
    </source>
</reference>
<sequence length="132" mass="15236">MLLRHAKRYIEARLDASTLNIVAICNIVAVSRRTLYRLFETEGGVVHYIQSRRLERIRSILANPRDMRRISDIAADFGFLRGDHFARAFKQQYRQSARELRQSVKSDGRPNTGLAVQAPHAGFDDWIRQLPS</sequence>
<protein>
    <submittedName>
        <fullName evidence="5">Helix-turn-helix domain-containing protein</fullName>
    </submittedName>
</protein>
<evidence type="ECO:0000313" key="5">
    <source>
        <dbReference type="EMBL" id="WFP95131.1"/>
    </source>
</evidence>
<dbReference type="EMBL" id="CP121310">
    <property type="protein sequence ID" value="WFP95131.1"/>
    <property type="molecule type" value="Genomic_DNA"/>
</dbReference>
<proteinExistence type="predicted"/>
<dbReference type="SMART" id="SM00342">
    <property type="entry name" value="HTH_ARAC"/>
    <property type="match status" value="1"/>
</dbReference>
<dbReference type="InterPro" id="IPR018060">
    <property type="entry name" value="HTH_AraC"/>
</dbReference>
<dbReference type="PANTHER" id="PTHR47504">
    <property type="entry name" value="RIGHT ORIGIN-BINDING PROTEIN"/>
    <property type="match status" value="1"/>
</dbReference>
<geneLocation type="plasmid" evidence="5 6">
    <name>unnamedB</name>
</geneLocation>
<evidence type="ECO:0000313" key="6">
    <source>
        <dbReference type="Proteomes" id="UP001214094"/>
    </source>
</evidence>
<evidence type="ECO:0000259" key="4">
    <source>
        <dbReference type="PROSITE" id="PS01124"/>
    </source>
</evidence>
<dbReference type="PANTHER" id="PTHR47504:SF5">
    <property type="entry name" value="RIGHT ORIGIN-BINDING PROTEIN"/>
    <property type="match status" value="1"/>
</dbReference>
<dbReference type="Pfam" id="PF12833">
    <property type="entry name" value="HTH_18"/>
    <property type="match status" value="1"/>
</dbReference>
<evidence type="ECO:0000256" key="3">
    <source>
        <dbReference type="ARBA" id="ARBA00023163"/>
    </source>
</evidence>
<dbReference type="GeneID" id="29522878"/>
<keyword evidence="1" id="KW-0805">Transcription regulation</keyword>
<name>A0ABY8HSN5_ENSAD</name>
<dbReference type="SUPFAM" id="SSF46689">
    <property type="entry name" value="Homeodomain-like"/>
    <property type="match status" value="1"/>
</dbReference>
<accession>A0ABY8HSN5</accession>
<dbReference type="InterPro" id="IPR050959">
    <property type="entry name" value="MarA-like"/>
</dbReference>
<dbReference type="InterPro" id="IPR009057">
    <property type="entry name" value="Homeodomain-like_sf"/>
</dbReference>
<keyword evidence="5" id="KW-0614">Plasmid</keyword>
<dbReference type="PROSITE" id="PS00041">
    <property type="entry name" value="HTH_ARAC_FAMILY_1"/>
    <property type="match status" value="1"/>
</dbReference>
<organism evidence="5 6">
    <name type="scientific">Ensifer adhaerens</name>
    <name type="common">Sinorhizobium morelense</name>
    <dbReference type="NCBI Taxonomy" id="106592"/>
    <lineage>
        <taxon>Bacteria</taxon>
        <taxon>Pseudomonadati</taxon>
        <taxon>Pseudomonadota</taxon>
        <taxon>Alphaproteobacteria</taxon>
        <taxon>Hyphomicrobiales</taxon>
        <taxon>Rhizobiaceae</taxon>
        <taxon>Sinorhizobium/Ensifer group</taxon>
        <taxon>Ensifer</taxon>
    </lineage>
</organism>
<dbReference type="InterPro" id="IPR018062">
    <property type="entry name" value="HTH_AraC-typ_CS"/>
</dbReference>
<dbReference type="PROSITE" id="PS01124">
    <property type="entry name" value="HTH_ARAC_FAMILY_2"/>
    <property type="match status" value="1"/>
</dbReference>
<dbReference type="Gene3D" id="1.10.10.60">
    <property type="entry name" value="Homeodomain-like"/>
    <property type="match status" value="1"/>
</dbReference>
<keyword evidence="6" id="KW-1185">Reference proteome</keyword>
<gene>
    <name evidence="5" type="ORF">P4B07_29160</name>
</gene>
<evidence type="ECO:0000256" key="2">
    <source>
        <dbReference type="ARBA" id="ARBA00023125"/>
    </source>
</evidence>
<feature type="domain" description="HTH araC/xylS-type" evidence="4">
    <location>
        <begin position="4"/>
        <end position="103"/>
    </location>
</feature>